<gene>
    <name evidence="1" type="ORF">S03H2_08136</name>
</gene>
<reference evidence="1" key="1">
    <citation type="journal article" date="2014" name="Front. Microbiol.">
        <title>High frequency of phylogenetically diverse reductive dehalogenase-homologous genes in deep subseafloor sedimentary metagenomes.</title>
        <authorList>
            <person name="Kawai M."/>
            <person name="Futagami T."/>
            <person name="Toyoda A."/>
            <person name="Takaki Y."/>
            <person name="Nishi S."/>
            <person name="Hori S."/>
            <person name="Arai W."/>
            <person name="Tsubouchi T."/>
            <person name="Morono Y."/>
            <person name="Uchiyama I."/>
            <person name="Ito T."/>
            <person name="Fujiyama A."/>
            <person name="Inagaki F."/>
            <person name="Takami H."/>
        </authorList>
    </citation>
    <scope>NUCLEOTIDE SEQUENCE</scope>
    <source>
        <strain evidence="1">Expedition CK06-06</strain>
    </source>
</reference>
<organism evidence="1">
    <name type="scientific">marine sediment metagenome</name>
    <dbReference type="NCBI Taxonomy" id="412755"/>
    <lineage>
        <taxon>unclassified sequences</taxon>
        <taxon>metagenomes</taxon>
        <taxon>ecological metagenomes</taxon>
    </lineage>
</organism>
<comment type="caution">
    <text evidence="1">The sequence shown here is derived from an EMBL/GenBank/DDBJ whole genome shotgun (WGS) entry which is preliminary data.</text>
</comment>
<evidence type="ECO:0000313" key="1">
    <source>
        <dbReference type="EMBL" id="GAH28652.1"/>
    </source>
</evidence>
<dbReference type="EMBL" id="BARU01003899">
    <property type="protein sequence ID" value="GAH28652.1"/>
    <property type="molecule type" value="Genomic_DNA"/>
</dbReference>
<dbReference type="AlphaFoldDB" id="X1E7U8"/>
<proteinExistence type="predicted"/>
<protein>
    <submittedName>
        <fullName evidence="1">Uncharacterized protein</fullName>
    </submittedName>
</protein>
<sequence length="62" mass="7049">GMLLDLDYGEKYARMVFASSDHSDNSLHPELILNYYNTEKVNLRMPNVDVQGRKGLACLNCD</sequence>
<feature type="non-terminal residue" evidence="1">
    <location>
        <position position="1"/>
    </location>
</feature>
<name>X1E7U8_9ZZZZ</name>
<accession>X1E7U8</accession>